<dbReference type="GO" id="GO:0043456">
    <property type="term" value="P:regulation of pentose-phosphate shunt"/>
    <property type="evidence" value="ECO:0007669"/>
    <property type="project" value="TreeGrafter"/>
</dbReference>
<sequence>MAESGTVAITFIRHGESEDNLRPIWAGWRDTPLSELGTKQVKALGSSLSSTRFDIILSSTLRRAYMTAKAVQEAQHEPKPEILTSLLLREQTRGIAEGHPWITEPRLGLSLEEHYAQGLFPIHHERWQKFPGGESLEDLELRANKAVKEVILPHALTLSKVRKPKTHIAVASHGLLIAEMIPALLKLDPTSSEPHTTYRGMLNSAWARVTVEIVGGHDRDERWPDMRVRVTDFNSHAHLNSIVPLSTGSEKRDSVQTFAGDEEDSIAIQAEQKVN</sequence>
<evidence type="ECO:0000256" key="1">
    <source>
        <dbReference type="ARBA" id="ARBA00022801"/>
    </source>
</evidence>
<gene>
    <name evidence="5" type="ORF">PHACADRAFT_187254</name>
</gene>
<accession>K5UPY2</accession>
<evidence type="ECO:0000256" key="2">
    <source>
        <dbReference type="PIRSR" id="PIRSR613078-1"/>
    </source>
</evidence>
<dbReference type="GO" id="GO:0004331">
    <property type="term" value="F:fructose-2,6-bisphosphate 2-phosphatase activity"/>
    <property type="evidence" value="ECO:0007669"/>
    <property type="project" value="TreeGrafter"/>
</dbReference>
<keyword evidence="1" id="KW-0378">Hydrolase</keyword>
<dbReference type="Pfam" id="PF00300">
    <property type="entry name" value="His_Phos_1"/>
    <property type="match status" value="1"/>
</dbReference>
<dbReference type="InParanoid" id="K5UPY2"/>
<dbReference type="SMART" id="SM00855">
    <property type="entry name" value="PGAM"/>
    <property type="match status" value="1"/>
</dbReference>
<evidence type="ECO:0000313" key="6">
    <source>
        <dbReference type="Proteomes" id="UP000008370"/>
    </source>
</evidence>
<name>K5UPY2_PHACS</name>
<dbReference type="EMBL" id="JH930476">
    <property type="protein sequence ID" value="EKM51861.1"/>
    <property type="molecule type" value="Genomic_DNA"/>
</dbReference>
<dbReference type="PANTHER" id="PTHR46517:SF1">
    <property type="entry name" value="FRUCTOSE-2,6-BISPHOSPHATASE TIGAR"/>
    <property type="match status" value="1"/>
</dbReference>
<dbReference type="GO" id="GO:0005829">
    <property type="term" value="C:cytosol"/>
    <property type="evidence" value="ECO:0007669"/>
    <property type="project" value="TreeGrafter"/>
</dbReference>
<dbReference type="CDD" id="cd07067">
    <property type="entry name" value="HP_PGM_like"/>
    <property type="match status" value="1"/>
</dbReference>
<dbReference type="InterPro" id="IPR013078">
    <property type="entry name" value="His_Pase_superF_clade-1"/>
</dbReference>
<dbReference type="Gene3D" id="3.40.50.1240">
    <property type="entry name" value="Phosphoglycerate mutase-like"/>
    <property type="match status" value="1"/>
</dbReference>
<keyword evidence="6" id="KW-1185">Reference proteome</keyword>
<protein>
    <recommendedName>
        <fullName evidence="7">Phosphoglycerate mutase-like protein</fullName>
    </recommendedName>
</protein>
<dbReference type="SUPFAM" id="SSF53254">
    <property type="entry name" value="Phosphoglycerate mutase-like"/>
    <property type="match status" value="1"/>
</dbReference>
<dbReference type="PANTHER" id="PTHR46517">
    <property type="entry name" value="FRUCTOSE-2,6-BISPHOSPHATASE TIGAR"/>
    <property type="match status" value="1"/>
</dbReference>
<evidence type="ECO:0000256" key="3">
    <source>
        <dbReference type="PIRSR" id="PIRSR613078-2"/>
    </source>
</evidence>
<proteinExistence type="predicted"/>
<feature type="binding site" evidence="3">
    <location>
        <begin position="13"/>
        <end position="20"/>
    </location>
    <ligand>
        <name>substrate</name>
    </ligand>
</feature>
<dbReference type="KEGG" id="pco:PHACADRAFT_187254"/>
<evidence type="ECO:0000256" key="4">
    <source>
        <dbReference type="SAM" id="MobiDB-lite"/>
    </source>
</evidence>
<dbReference type="Proteomes" id="UP000008370">
    <property type="component" value="Unassembled WGS sequence"/>
</dbReference>
<feature type="active site" description="Proton donor/acceptor" evidence="2">
    <location>
        <position position="90"/>
    </location>
</feature>
<dbReference type="InterPro" id="IPR051695">
    <property type="entry name" value="Phosphoglycerate_Mutase"/>
</dbReference>
<dbReference type="AlphaFoldDB" id="K5UPY2"/>
<organism evidence="5 6">
    <name type="scientific">Phanerochaete carnosa (strain HHB-10118-sp)</name>
    <name type="common">White-rot fungus</name>
    <name type="synonym">Peniophora carnosa</name>
    <dbReference type="NCBI Taxonomy" id="650164"/>
    <lineage>
        <taxon>Eukaryota</taxon>
        <taxon>Fungi</taxon>
        <taxon>Dikarya</taxon>
        <taxon>Basidiomycota</taxon>
        <taxon>Agaricomycotina</taxon>
        <taxon>Agaricomycetes</taxon>
        <taxon>Polyporales</taxon>
        <taxon>Phanerochaetaceae</taxon>
        <taxon>Phanerochaete</taxon>
    </lineage>
</organism>
<dbReference type="OrthoDB" id="354304at2759"/>
<evidence type="ECO:0000313" key="5">
    <source>
        <dbReference type="EMBL" id="EKM51861.1"/>
    </source>
</evidence>
<dbReference type="FunCoup" id="K5UPY2">
    <property type="interactions" value="289"/>
</dbReference>
<reference evidence="5 6" key="1">
    <citation type="journal article" date="2012" name="BMC Genomics">
        <title>Comparative genomics of the white-rot fungi, Phanerochaete carnosa and P. chrysosporium, to elucidate the genetic basis of the distinct wood types they colonize.</title>
        <authorList>
            <person name="Suzuki H."/>
            <person name="MacDonald J."/>
            <person name="Syed K."/>
            <person name="Salamov A."/>
            <person name="Hori C."/>
            <person name="Aerts A."/>
            <person name="Henrissat B."/>
            <person name="Wiebenga A."/>
            <person name="vanKuyk P.A."/>
            <person name="Barry K."/>
            <person name="Lindquist E."/>
            <person name="LaButti K."/>
            <person name="Lapidus A."/>
            <person name="Lucas S."/>
            <person name="Coutinho P."/>
            <person name="Gong Y."/>
            <person name="Samejima M."/>
            <person name="Mahadevan R."/>
            <person name="Abou-Zaid M."/>
            <person name="de Vries R.P."/>
            <person name="Igarashi K."/>
            <person name="Yadav J.S."/>
            <person name="Grigoriev I.V."/>
            <person name="Master E.R."/>
        </authorList>
    </citation>
    <scope>NUCLEOTIDE SEQUENCE [LARGE SCALE GENOMIC DNA]</scope>
    <source>
        <strain evidence="5 6">HHB-10118-sp</strain>
    </source>
</reference>
<dbReference type="RefSeq" id="XP_007399654.1">
    <property type="nucleotide sequence ID" value="XM_007399592.1"/>
</dbReference>
<feature type="active site" description="Tele-phosphohistidine intermediate" evidence="2">
    <location>
        <position position="14"/>
    </location>
</feature>
<evidence type="ECO:0008006" key="7">
    <source>
        <dbReference type="Google" id="ProtNLM"/>
    </source>
</evidence>
<dbReference type="GeneID" id="18910411"/>
<dbReference type="STRING" id="650164.K5UPY2"/>
<dbReference type="InterPro" id="IPR029033">
    <property type="entry name" value="His_PPase_superfam"/>
</dbReference>
<feature type="region of interest" description="Disordered" evidence="4">
    <location>
        <begin position="247"/>
        <end position="275"/>
    </location>
</feature>
<dbReference type="HOGENOM" id="CLU_033323_0_1_1"/>
<feature type="binding site" evidence="3">
    <location>
        <position position="63"/>
    </location>
    <ligand>
        <name>substrate</name>
    </ligand>
</feature>
<dbReference type="GO" id="GO:0045820">
    <property type="term" value="P:negative regulation of glycolytic process"/>
    <property type="evidence" value="ECO:0007669"/>
    <property type="project" value="TreeGrafter"/>
</dbReference>